<organism evidence="2 3">
    <name type="scientific">Govanella unica</name>
    <dbReference type="NCBI Taxonomy" id="2975056"/>
    <lineage>
        <taxon>Bacteria</taxon>
        <taxon>Pseudomonadati</taxon>
        <taxon>Pseudomonadota</taxon>
        <taxon>Alphaproteobacteria</taxon>
        <taxon>Emcibacterales</taxon>
        <taxon>Govanellaceae</taxon>
        <taxon>Govanella</taxon>
    </lineage>
</organism>
<dbReference type="PANTHER" id="PTHR28047">
    <property type="entry name" value="PROTEIN DCG1"/>
    <property type="match status" value="1"/>
</dbReference>
<dbReference type="InterPro" id="IPR053714">
    <property type="entry name" value="Iso_Racemase_Enz_sf"/>
</dbReference>
<gene>
    <name evidence="2" type="ORF">NYP16_04645</name>
</gene>
<dbReference type="Gene3D" id="3.40.50.12500">
    <property type="match status" value="1"/>
</dbReference>
<dbReference type="PANTHER" id="PTHR28047:SF5">
    <property type="entry name" value="PROTEIN DCG1"/>
    <property type="match status" value="1"/>
</dbReference>
<dbReference type="AlphaFoldDB" id="A0A9X3Z6I5"/>
<sequence>MTKHIRIITTHTTDVSHKMKNLEPFARHKELKFSQVKLDKGPASIECEFDEVLASPYIIGRAMEAEQDMHDPVHAIVIDCVGDPALHAAREAVRIPVLGAGETAMHVAATLGHRFSVVTIMDRVRPILENHMKMYGVYDHCASVRAVEIPVLEINKDHQRLYKLLAEEALKAVEQDKADVIVLGCTGFVGCDKHIKDYLLENGFDVPVVDPLPTTVMVAAALLEASLTHSLKTYPRPPVKLRKGYSIPDIV</sequence>
<comment type="similarity">
    <text evidence="1">Belongs to the HyuE racemase family.</text>
</comment>
<name>A0A9X3Z6I5_9PROT</name>
<reference evidence="2" key="2">
    <citation type="journal article" date="2023" name="Syst. Appl. Microbiol.">
        <title>Govania unica gen. nov., sp. nov., a rare biosphere bacterium that represents a novel family in the class Alphaproteobacteria.</title>
        <authorList>
            <person name="Vandamme P."/>
            <person name="Peeters C."/>
            <person name="Hettiarachchi A."/>
            <person name="Cnockaert M."/>
            <person name="Carlier A."/>
        </authorList>
    </citation>
    <scope>NUCLEOTIDE SEQUENCE</scope>
    <source>
        <strain evidence="2">LMG 31809</strain>
    </source>
</reference>
<dbReference type="EMBL" id="JANWOI010000001">
    <property type="protein sequence ID" value="MDA5193245.1"/>
    <property type="molecule type" value="Genomic_DNA"/>
</dbReference>
<dbReference type="InterPro" id="IPR001920">
    <property type="entry name" value="Asp/Glu_race"/>
</dbReference>
<proteinExistence type="inferred from homology"/>
<reference evidence="2" key="1">
    <citation type="submission" date="2022-08" db="EMBL/GenBank/DDBJ databases">
        <authorList>
            <person name="Vandamme P."/>
            <person name="Hettiarachchi A."/>
            <person name="Peeters C."/>
            <person name="Cnockaert M."/>
            <person name="Carlier A."/>
        </authorList>
    </citation>
    <scope>NUCLEOTIDE SEQUENCE</scope>
    <source>
        <strain evidence="2">LMG 31809</strain>
    </source>
</reference>
<dbReference type="Pfam" id="PF01177">
    <property type="entry name" value="Asp_Glu_race"/>
    <property type="match status" value="1"/>
</dbReference>
<dbReference type="InterPro" id="IPR052186">
    <property type="entry name" value="Hydantoin_racemase-like"/>
</dbReference>
<dbReference type="RefSeq" id="WP_274942939.1">
    <property type="nucleotide sequence ID" value="NZ_JANWOI010000001.1"/>
</dbReference>
<dbReference type="SUPFAM" id="SSF53681">
    <property type="entry name" value="Aspartate/glutamate racemase"/>
    <property type="match status" value="1"/>
</dbReference>
<accession>A0A9X3Z6I5</accession>
<keyword evidence="3" id="KW-1185">Reference proteome</keyword>
<evidence type="ECO:0000313" key="2">
    <source>
        <dbReference type="EMBL" id="MDA5193245.1"/>
    </source>
</evidence>
<dbReference type="InterPro" id="IPR015942">
    <property type="entry name" value="Asp/Glu/hydantoin_racemase"/>
</dbReference>
<comment type="caution">
    <text evidence="2">The sequence shown here is derived from an EMBL/GenBank/DDBJ whole genome shotgun (WGS) entry which is preliminary data.</text>
</comment>
<evidence type="ECO:0000256" key="1">
    <source>
        <dbReference type="ARBA" id="ARBA00038414"/>
    </source>
</evidence>
<dbReference type="GO" id="GO:0047661">
    <property type="term" value="F:amino-acid racemase activity"/>
    <property type="evidence" value="ECO:0007669"/>
    <property type="project" value="InterPro"/>
</dbReference>
<dbReference type="Proteomes" id="UP001141619">
    <property type="component" value="Unassembled WGS sequence"/>
</dbReference>
<protein>
    <submittedName>
        <fullName evidence="2">Aspartate/glutamate racemase family protein</fullName>
    </submittedName>
</protein>
<evidence type="ECO:0000313" key="3">
    <source>
        <dbReference type="Proteomes" id="UP001141619"/>
    </source>
</evidence>